<dbReference type="AlphaFoldDB" id="A0A1I1X226"/>
<evidence type="ECO:0000313" key="7">
    <source>
        <dbReference type="Proteomes" id="UP000325289"/>
    </source>
</evidence>
<dbReference type="RefSeq" id="WP_262504505.1">
    <property type="nucleotide sequence ID" value="NZ_FOMS01000005.1"/>
</dbReference>
<evidence type="ECO:0000256" key="1">
    <source>
        <dbReference type="ARBA" id="ARBA00001561"/>
    </source>
</evidence>
<dbReference type="InterPro" id="IPR002502">
    <property type="entry name" value="Amidase_domain"/>
</dbReference>
<organism evidence="6 7">
    <name type="scientific">Roseivivax sediminis</name>
    <dbReference type="NCBI Taxonomy" id="936889"/>
    <lineage>
        <taxon>Bacteria</taxon>
        <taxon>Pseudomonadati</taxon>
        <taxon>Pseudomonadota</taxon>
        <taxon>Alphaproteobacteria</taxon>
        <taxon>Rhodobacterales</taxon>
        <taxon>Roseobacteraceae</taxon>
        <taxon>Roseivivax</taxon>
    </lineage>
</organism>
<dbReference type="GO" id="GO:0071555">
    <property type="term" value="P:cell wall organization"/>
    <property type="evidence" value="ECO:0007669"/>
    <property type="project" value="UniProtKB-KW"/>
</dbReference>
<dbReference type="Gene3D" id="3.40.80.10">
    <property type="entry name" value="Peptidoglycan recognition protein-like"/>
    <property type="match status" value="1"/>
</dbReference>
<evidence type="ECO:0000259" key="5">
    <source>
        <dbReference type="SMART" id="SM00644"/>
    </source>
</evidence>
<evidence type="ECO:0000313" key="6">
    <source>
        <dbReference type="EMBL" id="SFE01382.1"/>
    </source>
</evidence>
<evidence type="ECO:0000256" key="4">
    <source>
        <dbReference type="ARBA" id="ARBA00023316"/>
    </source>
</evidence>
<dbReference type="EC" id="3.5.1.28" evidence="2"/>
<comment type="catalytic activity">
    <reaction evidence="1">
        <text>Hydrolyzes the link between N-acetylmuramoyl residues and L-amino acid residues in certain cell-wall glycopeptides.</text>
        <dbReference type="EC" id="3.5.1.28"/>
    </reaction>
</comment>
<evidence type="ECO:0000256" key="2">
    <source>
        <dbReference type="ARBA" id="ARBA00011901"/>
    </source>
</evidence>
<dbReference type="InterPro" id="IPR036505">
    <property type="entry name" value="Amidase/PGRP_sf"/>
</dbReference>
<keyword evidence="7" id="KW-1185">Reference proteome</keyword>
<dbReference type="CDD" id="cd06583">
    <property type="entry name" value="PGRP"/>
    <property type="match status" value="1"/>
</dbReference>
<dbReference type="InterPro" id="IPR051206">
    <property type="entry name" value="NAMLAA_amidase_2"/>
</dbReference>
<dbReference type="GO" id="GO:0008745">
    <property type="term" value="F:N-acetylmuramoyl-L-alanine amidase activity"/>
    <property type="evidence" value="ECO:0007669"/>
    <property type="project" value="UniProtKB-EC"/>
</dbReference>
<dbReference type="Pfam" id="PF01510">
    <property type="entry name" value="Amidase_2"/>
    <property type="match status" value="1"/>
</dbReference>
<dbReference type="PANTHER" id="PTHR30417:SF1">
    <property type="entry name" value="N-ACETYLMURAMOYL-L-ALANINE AMIDASE AMID"/>
    <property type="match status" value="1"/>
</dbReference>
<accession>A0A1I1X226</accession>
<feature type="domain" description="N-acetylmuramoyl-L-alanine amidase" evidence="5">
    <location>
        <begin position="1"/>
        <end position="112"/>
    </location>
</feature>
<gene>
    <name evidence="6" type="ORF">SAMN04515678_105201</name>
</gene>
<name>A0A1I1X226_9RHOB</name>
<reference evidence="6 7" key="1">
    <citation type="submission" date="2016-10" db="EMBL/GenBank/DDBJ databases">
        <authorList>
            <person name="Varghese N."/>
            <person name="Submissions S."/>
        </authorList>
    </citation>
    <scope>NUCLEOTIDE SEQUENCE [LARGE SCALE GENOMIC DNA]</scope>
    <source>
        <strain evidence="7">YIM D21,KCTC 23444,ACCC 10710</strain>
    </source>
</reference>
<proteinExistence type="predicted"/>
<keyword evidence="3" id="KW-0378">Hydrolase</keyword>
<sequence length="191" mass="21078">MRSCDAALHTLCDTQREVSAHYLISEAGRVWQLVDESRRAWHAGVGAWGRVTDVNSRSIGIELANNGAQPFAEPQMIALETLLEGILARWSIPTERVLGHSDVAIGRKIDPGPRFDWRRLARRGLAVWPEPGRPGDLAADARRAGYVWSDGQDGALLQALRMRLRPWAQGPEDDTDRALVASLAARWPAAT</sequence>
<evidence type="ECO:0000256" key="3">
    <source>
        <dbReference type="ARBA" id="ARBA00022801"/>
    </source>
</evidence>
<dbReference type="EMBL" id="FOMS01000005">
    <property type="protein sequence ID" value="SFE01382.1"/>
    <property type="molecule type" value="Genomic_DNA"/>
</dbReference>
<dbReference type="GO" id="GO:0009254">
    <property type="term" value="P:peptidoglycan turnover"/>
    <property type="evidence" value="ECO:0007669"/>
    <property type="project" value="TreeGrafter"/>
</dbReference>
<dbReference type="GO" id="GO:0019867">
    <property type="term" value="C:outer membrane"/>
    <property type="evidence" value="ECO:0007669"/>
    <property type="project" value="TreeGrafter"/>
</dbReference>
<dbReference type="PANTHER" id="PTHR30417">
    <property type="entry name" value="N-ACETYLMURAMOYL-L-ALANINE AMIDASE AMID"/>
    <property type="match status" value="1"/>
</dbReference>
<dbReference type="Proteomes" id="UP000325289">
    <property type="component" value="Unassembled WGS sequence"/>
</dbReference>
<protein>
    <recommendedName>
        <fullName evidence="2">N-acetylmuramoyl-L-alanine amidase</fullName>
        <ecNumber evidence="2">3.5.1.28</ecNumber>
    </recommendedName>
</protein>
<dbReference type="SMART" id="SM00644">
    <property type="entry name" value="Ami_2"/>
    <property type="match status" value="1"/>
</dbReference>
<dbReference type="GO" id="GO:0009253">
    <property type="term" value="P:peptidoglycan catabolic process"/>
    <property type="evidence" value="ECO:0007669"/>
    <property type="project" value="InterPro"/>
</dbReference>
<keyword evidence="4" id="KW-0961">Cell wall biogenesis/degradation</keyword>
<dbReference type="SUPFAM" id="SSF55846">
    <property type="entry name" value="N-acetylmuramoyl-L-alanine amidase-like"/>
    <property type="match status" value="1"/>
</dbReference>